<feature type="region of interest" description="Disordered" evidence="1">
    <location>
        <begin position="96"/>
        <end position="120"/>
    </location>
</feature>
<comment type="caution">
    <text evidence="3">The sequence shown here is derived from an EMBL/GenBank/DDBJ whole genome shotgun (WGS) entry which is preliminary data.</text>
</comment>
<evidence type="ECO:0000256" key="1">
    <source>
        <dbReference type="SAM" id="MobiDB-lite"/>
    </source>
</evidence>
<proteinExistence type="predicted"/>
<gene>
    <name evidence="3" type="ORF">FB471_1624</name>
</gene>
<dbReference type="EMBL" id="VFML01000001">
    <property type="protein sequence ID" value="TQJ01908.1"/>
    <property type="molecule type" value="Genomic_DNA"/>
</dbReference>
<name>A0A542DFP0_AMYCI</name>
<evidence type="ECO:0000256" key="2">
    <source>
        <dbReference type="SAM" id="Phobius"/>
    </source>
</evidence>
<keyword evidence="4" id="KW-1185">Reference proteome</keyword>
<keyword evidence="2" id="KW-0472">Membrane</keyword>
<dbReference type="OrthoDB" id="3218347at2"/>
<evidence type="ECO:0000313" key="3">
    <source>
        <dbReference type="EMBL" id="TQJ01908.1"/>
    </source>
</evidence>
<dbReference type="RefSeq" id="WP_141996702.1">
    <property type="nucleotide sequence ID" value="NZ_VFML01000001.1"/>
</dbReference>
<protein>
    <submittedName>
        <fullName evidence="3">Uncharacterized protein</fullName>
    </submittedName>
</protein>
<feature type="transmembrane region" description="Helical" evidence="2">
    <location>
        <begin position="43"/>
        <end position="63"/>
    </location>
</feature>
<evidence type="ECO:0000313" key="4">
    <source>
        <dbReference type="Proteomes" id="UP000320876"/>
    </source>
</evidence>
<feature type="compositionally biased region" description="Low complexity" evidence="1">
    <location>
        <begin position="96"/>
        <end position="111"/>
    </location>
</feature>
<reference evidence="3 4" key="1">
    <citation type="submission" date="2019-06" db="EMBL/GenBank/DDBJ databases">
        <title>Sequencing the genomes of 1000 actinobacteria strains.</title>
        <authorList>
            <person name="Klenk H.-P."/>
        </authorList>
    </citation>
    <scope>NUCLEOTIDE SEQUENCE [LARGE SCALE GENOMIC DNA]</scope>
    <source>
        <strain evidence="3 4">DSM 45679</strain>
    </source>
</reference>
<keyword evidence="2" id="KW-0812">Transmembrane</keyword>
<dbReference type="AlphaFoldDB" id="A0A542DFP0"/>
<accession>A0A542DFP0</accession>
<organism evidence="3 4">
    <name type="scientific">Amycolatopsis cihanbeyliensis</name>
    <dbReference type="NCBI Taxonomy" id="1128664"/>
    <lineage>
        <taxon>Bacteria</taxon>
        <taxon>Bacillati</taxon>
        <taxon>Actinomycetota</taxon>
        <taxon>Actinomycetes</taxon>
        <taxon>Pseudonocardiales</taxon>
        <taxon>Pseudonocardiaceae</taxon>
        <taxon>Amycolatopsis</taxon>
    </lineage>
</organism>
<dbReference type="Proteomes" id="UP000320876">
    <property type="component" value="Unassembled WGS sequence"/>
</dbReference>
<keyword evidence="2" id="KW-1133">Transmembrane helix</keyword>
<sequence length="120" mass="11812">MTGLECAVWGLFGGFAVEGLEFAGAIRRTGGWPWRQPNEPGPLPLAVSVIIRLAVGAGLAVAIGATGHISGALGAVAVGVAAPLIIEQVARQVPLAGEPAAEPEPVGPTAGTAGDKANEG</sequence>